<dbReference type="EC" id="3.4.23.36" evidence="9"/>
<evidence type="ECO:0000256" key="10">
    <source>
        <dbReference type="RuleBase" id="RU004181"/>
    </source>
</evidence>
<evidence type="ECO:0000256" key="5">
    <source>
        <dbReference type="ARBA" id="ARBA00022750"/>
    </source>
</evidence>
<comment type="function">
    <text evidence="9">This protein specifically catalyzes the removal of signal peptides from prolipoproteins.</text>
</comment>
<organism evidence="11 12">
    <name type="scientific">Paenibacillus provencensis</name>
    <dbReference type="NCBI Taxonomy" id="441151"/>
    <lineage>
        <taxon>Bacteria</taxon>
        <taxon>Bacillati</taxon>
        <taxon>Bacillota</taxon>
        <taxon>Bacilli</taxon>
        <taxon>Bacillales</taxon>
        <taxon>Paenibacillaceae</taxon>
        <taxon>Paenibacillus</taxon>
    </lineage>
</organism>
<protein>
    <recommendedName>
        <fullName evidence="9">Lipoprotein signal peptidase</fullName>
        <ecNumber evidence="9">3.4.23.36</ecNumber>
    </recommendedName>
    <alternativeName>
        <fullName evidence="9">Prolipoprotein signal peptidase</fullName>
    </alternativeName>
    <alternativeName>
        <fullName evidence="9">Signal peptidase II</fullName>
        <shortName evidence="9">SPase II</shortName>
    </alternativeName>
</protein>
<feature type="transmembrane region" description="Helical" evidence="9">
    <location>
        <begin position="132"/>
        <end position="156"/>
    </location>
</feature>
<evidence type="ECO:0000256" key="9">
    <source>
        <dbReference type="HAMAP-Rule" id="MF_00161"/>
    </source>
</evidence>
<evidence type="ECO:0000256" key="7">
    <source>
        <dbReference type="ARBA" id="ARBA00022989"/>
    </source>
</evidence>
<keyword evidence="5 9" id="KW-0064">Aspartyl protease</keyword>
<feature type="transmembrane region" description="Helical" evidence="9">
    <location>
        <begin position="66"/>
        <end position="83"/>
    </location>
</feature>
<comment type="catalytic activity">
    <reaction evidence="9">
        <text>Release of signal peptides from bacterial membrane prolipoproteins. Hydrolyzes -Xaa-Yaa-Zaa-|-(S,diacylglyceryl)Cys-, in which Xaa is hydrophobic (preferably Leu), and Yaa (Ala or Ser) and Zaa (Gly or Ala) have small, neutral side chains.</text>
        <dbReference type="EC" id="3.4.23.36"/>
    </reaction>
</comment>
<evidence type="ECO:0000256" key="8">
    <source>
        <dbReference type="ARBA" id="ARBA00023136"/>
    </source>
</evidence>
<evidence type="ECO:0000313" key="12">
    <source>
        <dbReference type="Proteomes" id="UP001597169"/>
    </source>
</evidence>
<keyword evidence="8 9" id="KW-0472">Membrane</keyword>
<dbReference type="GO" id="GO:0004190">
    <property type="term" value="F:aspartic-type endopeptidase activity"/>
    <property type="evidence" value="ECO:0007669"/>
    <property type="project" value="UniProtKB-EC"/>
</dbReference>
<proteinExistence type="inferred from homology"/>
<dbReference type="PANTHER" id="PTHR33695">
    <property type="entry name" value="LIPOPROTEIN SIGNAL PEPTIDASE"/>
    <property type="match status" value="1"/>
</dbReference>
<evidence type="ECO:0000256" key="3">
    <source>
        <dbReference type="ARBA" id="ARBA00022670"/>
    </source>
</evidence>
<dbReference type="PANTHER" id="PTHR33695:SF1">
    <property type="entry name" value="LIPOPROTEIN SIGNAL PEPTIDASE"/>
    <property type="match status" value="1"/>
</dbReference>
<keyword evidence="7 9" id="KW-1133">Transmembrane helix</keyword>
<keyword evidence="4 9" id="KW-0812">Transmembrane</keyword>
<gene>
    <name evidence="9 11" type="primary">lspA</name>
    <name evidence="11" type="ORF">ACFQ3J_17130</name>
</gene>
<keyword evidence="12" id="KW-1185">Reference proteome</keyword>
<evidence type="ECO:0000313" key="11">
    <source>
        <dbReference type="EMBL" id="MFD1129893.1"/>
    </source>
</evidence>
<feature type="active site" evidence="9">
    <location>
        <position position="137"/>
    </location>
</feature>
<dbReference type="NCBIfam" id="TIGR00077">
    <property type="entry name" value="lspA"/>
    <property type="match status" value="1"/>
</dbReference>
<name>A0ABW3PYX5_9BACL</name>
<dbReference type="HAMAP" id="MF_00161">
    <property type="entry name" value="LspA"/>
    <property type="match status" value="1"/>
</dbReference>
<dbReference type="Pfam" id="PF01252">
    <property type="entry name" value="Peptidase_A8"/>
    <property type="match status" value="1"/>
</dbReference>
<sequence>MKKARDEKKVENHIILYYGNPYIDNRSGQLWVRTYMDIGEVIPVGKLVYQFEHYENSGMAFSLFQGYARLFGVVALVFILLILYYRHKGEIQGRLMNVGASFLVGGAAGNMVDRFLRGTVTDFLKFSEEGGILNFADVALNVGVLLFIAGAGLDWLRSRRVQRPHF</sequence>
<evidence type="ECO:0000256" key="6">
    <source>
        <dbReference type="ARBA" id="ARBA00022801"/>
    </source>
</evidence>
<keyword evidence="2 9" id="KW-1003">Cell membrane</keyword>
<evidence type="ECO:0000256" key="1">
    <source>
        <dbReference type="ARBA" id="ARBA00006139"/>
    </source>
</evidence>
<dbReference type="EMBL" id="JBHTKX010000002">
    <property type="protein sequence ID" value="MFD1129893.1"/>
    <property type="molecule type" value="Genomic_DNA"/>
</dbReference>
<comment type="caution">
    <text evidence="11">The sequence shown here is derived from an EMBL/GenBank/DDBJ whole genome shotgun (WGS) entry which is preliminary data.</text>
</comment>
<dbReference type="InterPro" id="IPR001872">
    <property type="entry name" value="Peptidase_A8"/>
</dbReference>
<comment type="caution">
    <text evidence="9">Lacks conserved residue(s) required for the propagation of feature annotation.</text>
</comment>
<accession>A0ABW3PYX5</accession>
<keyword evidence="6 9" id="KW-0378">Hydrolase</keyword>
<comment type="subcellular location">
    <subcellularLocation>
        <location evidence="9">Cell membrane</location>
        <topology evidence="9">Multi-pass membrane protein</topology>
    </subcellularLocation>
</comment>
<comment type="pathway">
    <text evidence="9">Protein modification; lipoprotein biosynthesis (signal peptide cleavage).</text>
</comment>
<keyword evidence="3 9" id="KW-0645">Protease</keyword>
<dbReference type="Proteomes" id="UP001597169">
    <property type="component" value="Unassembled WGS sequence"/>
</dbReference>
<dbReference type="PRINTS" id="PR00781">
    <property type="entry name" value="LIPOSIGPTASE"/>
</dbReference>
<evidence type="ECO:0000256" key="4">
    <source>
        <dbReference type="ARBA" id="ARBA00022692"/>
    </source>
</evidence>
<reference evidence="12" key="1">
    <citation type="journal article" date="2019" name="Int. J. Syst. Evol. Microbiol.">
        <title>The Global Catalogue of Microorganisms (GCM) 10K type strain sequencing project: providing services to taxonomists for standard genome sequencing and annotation.</title>
        <authorList>
            <consortium name="The Broad Institute Genomics Platform"/>
            <consortium name="The Broad Institute Genome Sequencing Center for Infectious Disease"/>
            <person name="Wu L."/>
            <person name="Ma J."/>
        </authorList>
    </citation>
    <scope>NUCLEOTIDE SEQUENCE [LARGE SCALE GENOMIC DNA]</scope>
    <source>
        <strain evidence="12">CCUG 53519</strain>
    </source>
</reference>
<evidence type="ECO:0000256" key="2">
    <source>
        <dbReference type="ARBA" id="ARBA00022475"/>
    </source>
</evidence>
<dbReference type="RefSeq" id="WP_251583006.1">
    <property type="nucleotide sequence ID" value="NZ_JBHTKX010000002.1"/>
</dbReference>
<feature type="transmembrane region" description="Helical" evidence="9">
    <location>
        <begin position="95"/>
        <end position="112"/>
    </location>
</feature>
<comment type="similarity">
    <text evidence="1 9 10">Belongs to the peptidase A8 family.</text>
</comment>
<feature type="active site" evidence="9">
    <location>
        <position position="122"/>
    </location>
</feature>